<feature type="transmembrane region" description="Helical" evidence="8">
    <location>
        <begin position="85"/>
        <end position="111"/>
    </location>
</feature>
<feature type="domain" description="ABC transmembrane type-1" evidence="9">
    <location>
        <begin position="86"/>
        <end position="298"/>
    </location>
</feature>
<dbReference type="AlphaFoldDB" id="B0C7K1"/>
<evidence type="ECO:0000256" key="3">
    <source>
        <dbReference type="ARBA" id="ARBA00022448"/>
    </source>
</evidence>
<reference evidence="10 11" key="1">
    <citation type="journal article" date="2008" name="Proc. Natl. Acad. Sci. U.S.A.">
        <title>Niche adaptation and genome expansion in the chlorophyll d-producing cyanobacterium Acaryochloris marina.</title>
        <authorList>
            <person name="Swingley W.D."/>
            <person name="Chen M."/>
            <person name="Cheung P.C."/>
            <person name="Conrad A.L."/>
            <person name="Dejesa L.C."/>
            <person name="Hao J."/>
            <person name="Honchak B.M."/>
            <person name="Karbach L.E."/>
            <person name="Kurdoglu A."/>
            <person name="Lahiri S."/>
            <person name="Mastrian S.D."/>
            <person name="Miyashita H."/>
            <person name="Page L."/>
            <person name="Ramakrishna P."/>
            <person name="Satoh S."/>
            <person name="Sattley W.M."/>
            <person name="Shimada Y."/>
            <person name="Taylor H.L."/>
            <person name="Tomo T."/>
            <person name="Tsuchiya T."/>
            <person name="Wang Z.T."/>
            <person name="Raymond J."/>
            <person name="Mimuro M."/>
            <person name="Blankenship R.E."/>
            <person name="Touchman J.W."/>
        </authorList>
    </citation>
    <scope>NUCLEOTIDE SEQUENCE [LARGE SCALE GENOMIC DNA]</scope>
    <source>
        <strain evidence="11">MBIC 11017</strain>
    </source>
</reference>
<protein>
    <recommendedName>
        <fullName evidence="8">Phosphate transport system permease protein PstA</fullName>
    </recommendedName>
</protein>
<dbReference type="CDD" id="cd06261">
    <property type="entry name" value="TM_PBP2"/>
    <property type="match status" value="1"/>
</dbReference>
<comment type="caution">
    <text evidence="8">Lacks conserved residue(s) required for the propagation of feature annotation.</text>
</comment>
<evidence type="ECO:0000256" key="5">
    <source>
        <dbReference type="ARBA" id="ARBA00022692"/>
    </source>
</evidence>
<evidence type="ECO:0000259" key="9">
    <source>
        <dbReference type="PROSITE" id="PS50928"/>
    </source>
</evidence>
<dbReference type="Gene3D" id="1.10.3720.10">
    <property type="entry name" value="MetI-like"/>
    <property type="match status" value="1"/>
</dbReference>
<dbReference type="NCBIfam" id="TIGR00974">
    <property type="entry name" value="3a0107s02c"/>
    <property type="match status" value="1"/>
</dbReference>
<gene>
    <name evidence="10" type="primary">pstA</name>
    <name evidence="10" type="ordered locus">AM1_0175</name>
</gene>
<keyword evidence="4 8" id="KW-1003">Cell membrane</keyword>
<dbReference type="Pfam" id="PF00528">
    <property type="entry name" value="BPD_transp_1"/>
    <property type="match status" value="1"/>
</dbReference>
<dbReference type="EMBL" id="CP000828">
    <property type="protein sequence ID" value="ABW25261.1"/>
    <property type="molecule type" value="Genomic_DNA"/>
</dbReference>
<accession>B0C7K1</accession>
<dbReference type="STRING" id="329726.AM1_0175"/>
<evidence type="ECO:0000256" key="2">
    <source>
        <dbReference type="ARBA" id="ARBA00007069"/>
    </source>
</evidence>
<dbReference type="SUPFAM" id="SSF161098">
    <property type="entry name" value="MetI-like"/>
    <property type="match status" value="1"/>
</dbReference>
<feature type="transmembrane region" description="Helical" evidence="8">
    <location>
        <begin position="36"/>
        <end position="57"/>
    </location>
</feature>
<organism evidence="10 11">
    <name type="scientific">Acaryochloris marina (strain MBIC 11017)</name>
    <dbReference type="NCBI Taxonomy" id="329726"/>
    <lineage>
        <taxon>Bacteria</taxon>
        <taxon>Bacillati</taxon>
        <taxon>Cyanobacteriota</taxon>
        <taxon>Cyanophyceae</taxon>
        <taxon>Acaryochloridales</taxon>
        <taxon>Acaryochloridaceae</taxon>
        <taxon>Acaryochloris</taxon>
    </lineage>
</organism>
<feature type="transmembrane region" description="Helical" evidence="8">
    <location>
        <begin position="280"/>
        <end position="302"/>
    </location>
</feature>
<sequence length="311" mass="33224">MTLSNPKDLPGLEDSENSQFKPALDTRYRWDRFFEALTWLATIISLVVLATLLFDVLSDGASSLSVDFLTSPPSRKAAKAGLWPALMGTVWLLCITAAVAFPIGVGSGIFLEEFAPDNLFTRIIEINVGNLAAVPSIVYGLLGLTVFVDIMRPITGGSSVLAGGLTLALLILPIIIVSTREALRAVPSSLRQGGFALGATRWQVIRDLVFPQSLPGILTGTILALSRAIGETAPILVVGAAGYIAFAPPLSLEGLQSDFTALPIQIYVWIARAQKSFEPIAAGGIIILLVVLLLMNTTAILLRNKFQNQKL</sequence>
<keyword evidence="11" id="KW-1185">Reference proteome</keyword>
<dbReference type="Proteomes" id="UP000000268">
    <property type="component" value="Chromosome"/>
</dbReference>
<name>B0C7K1_ACAM1</name>
<dbReference type="GO" id="GO:0005315">
    <property type="term" value="F:phosphate transmembrane transporter activity"/>
    <property type="evidence" value="ECO:0007669"/>
    <property type="project" value="InterPro"/>
</dbReference>
<dbReference type="GO" id="GO:0035435">
    <property type="term" value="P:phosphate ion transmembrane transport"/>
    <property type="evidence" value="ECO:0007669"/>
    <property type="project" value="InterPro"/>
</dbReference>
<comment type="similarity">
    <text evidence="2 8">Belongs to the binding-protein-dependent transport system permease family. CysTW subfamily.</text>
</comment>
<keyword evidence="7 8" id="KW-0472">Membrane</keyword>
<evidence type="ECO:0000313" key="10">
    <source>
        <dbReference type="EMBL" id="ABW25261.1"/>
    </source>
</evidence>
<dbReference type="eggNOG" id="COG0581">
    <property type="taxonomic scope" value="Bacteria"/>
</dbReference>
<comment type="subcellular location">
    <subcellularLocation>
        <location evidence="1 8">Cell membrane</location>
        <topology evidence="1 8">Multi-pass membrane protein</topology>
    </subcellularLocation>
</comment>
<dbReference type="RefSeq" id="WP_012160874.1">
    <property type="nucleotide sequence ID" value="NC_009925.1"/>
</dbReference>
<dbReference type="InterPro" id="IPR000515">
    <property type="entry name" value="MetI-like"/>
</dbReference>
<evidence type="ECO:0000256" key="8">
    <source>
        <dbReference type="RuleBase" id="RU363043"/>
    </source>
</evidence>
<evidence type="ECO:0000256" key="1">
    <source>
        <dbReference type="ARBA" id="ARBA00004651"/>
    </source>
</evidence>
<evidence type="ECO:0000256" key="7">
    <source>
        <dbReference type="ARBA" id="ARBA00023136"/>
    </source>
</evidence>
<evidence type="ECO:0000256" key="4">
    <source>
        <dbReference type="ARBA" id="ARBA00022475"/>
    </source>
</evidence>
<keyword evidence="3" id="KW-0813">Transport</keyword>
<dbReference type="PANTHER" id="PTHR43470:SF5">
    <property type="entry name" value="PHOSPHATE TRANSPORT SYSTEM PERMEASE PROTEIN PSTA"/>
    <property type="match status" value="1"/>
</dbReference>
<evidence type="ECO:0000313" key="11">
    <source>
        <dbReference type="Proteomes" id="UP000000268"/>
    </source>
</evidence>
<dbReference type="PROSITE" id="PS50928">
    <property type="entry name" value="ABC_TM1"/>
    <property type="match status" value="1"/>
</dbReference>
<dbReference type="GO" id="GO:0005886">
    <property type="term" value="C:plasma membrane"/>
    <property type="evidence" value="ECO:0007669"/>
    <property type="project" value="UniProtKB-SubCell"/>
</dbReference>
<dbReference type="HOGENOM" id="CLU_033621_2_2_3"/>
<dbReference type="InterPro" id="IPR005672">
    <property type="entry name" value="Phosphate_PstA"/>
</dbReference>
<dbReference type="PANTHER" id="PTHR43470">
    <property type="entry name" value="PHOSPHATE TRANSPORT SYSTEM PERMEASE PROTEIN PSTA-RELATED"/>
    <property type="match status" value="1"/>
</dbReference>
<dbReference type="OrthoDB" id="9807065at2"/>
<keyword evidence="6 8" id="KW-1133">Transmembrane helix</keyword>
<dbReference type="KEGG" id="amr:AM1_0175"/>
<dbReference type="InterPro" id="IPR035906">
    <property type="entry name" value="MetI-like_sf"/>
</dbReference>
<feature type="transmembrane region" description="Helical" evidence="8">
    <location>
        <begin position="160"/>
        <end position="179"/>
    </location>
</feature>
<feature type="transmembrane region" description="Helical" evidence="8">
    <location>
        <begin position="131"/>
        <end position="148"/>
    </location>
</feature>
<keyword evidence="5 8" id="KW-0812">Transmembrane</keyword>
<evidence type="ECO:0000256" key="6">
    <source>
        <dbReference type="ARBA" id="ARBA00022989"/>
    </source>
</evidence>
<proteinExistence type="inferred from homology"/>